<gene>
    <name evidence="1" type="ORF">ES815_22185</name>
</gene>
<dbReference type="RefSeq" id="WP_142489734.1">
    <property type="nucleotide sequence ID" value="NZ_CP035382.1"/>
</dbReference>
<reference evidence="1 2" key="1">
    <citation type="submission" date="2019-01" db="EMBL/GenBank/DDBJ databases">
        <title>Florfenicol resistance in Enterobacteriaceae and whole-genome sequence analysis of florfenicol-resistant Leclercia adecarboxylata strain R25.</title>
        <authorList>
            <person name="Bao Q."/>
            <person name="Ying Y."/>
        </authorList>
    </citation>
    <scope>NUCLEOTIDE SEQUENCE [LARGE SCALE GENOMIC DNA]</scope>
    <source>
        <strain evidence="1 2">R25</strain>
    </source>
</reference>
<dbReference type="Proteomes" id="UP000317812">
    <property type="component" value="Chromosome"/>
</dbReference>
<dbReference type="Gene3D" id="1.10.3600.10">
    <property type="entry name" value="Putative bacterial toxin ydaT"/>
    <property type="match status" value="1"/>
</dbReference>
<protein>
    <recommendedName>
        <fullName evidence="3">Bacterial toxin YdaT domain-containing protein</fullName>
    </recommendedName>
</protein>
<dbReference type="EMBL" id="CP035382">
    <property type="protein sequence ID" value="QDK20873.1"/>
    <property type="molecule type" value="Genomic_DNA"/>
</dbReference>
<name>A0AAP9DDL5_9ENTR</name>
<evidence type="ECO:0000313" key="2">
    <source>
        <dbReference type="Proteomes" id="UP000317812"/>
    </source>
</evidence>
<dbReference type="Pfam" id="PF06254">
    <property type="entry name" value="YdaT_toxin"/>
    <property type="match status" value="1"/>
</dbReference>
<dbReference type="InterPro" id="IPR037042">
    <property type="entry name" value="YdaT-like_sf"/>
</dbReference>
<dbReference type="InterPro" id="IPR009364">
    <property type="entry name" value="YdaT-like"/>
</dbReference>
<dbReference type="AlphaFoldDB" id="A0AAP9DDL5"/>
<evidence type="ECO:0008006" key="3">
    <source>
        <dbReference type="Google" id="ProtNLM"/>
    </source>
</evidence>
<accession>A0AAP9DDL5</accession>
<organism evidence="1 2">
    <name type="scientific">Leclercia adecarboxylata</name>
    <dbReference type="NCBI Taxonomy" id="83655"/>
    <lineage>
        <taxon>Bacteria</taxon>
        <taxon>Pseudomonadati</taxon>
        <taxon>Pseudomonadota</taxon>
        <taxon>Gammaproteobacteria</taxon>
        <taxon>Enterobacterales</taxon>
        <taxon>Enterobacteriaceae</taxon>
        <taxon>Leclercia</taxon>
    </lineage>
</organism>
<proteinExistence type="predicted"/>
<sequence>MQTLSFQQNNRAPAERLKFQFHTDELECQKIDHRAICSAVRAWAAAEGRVAVAIIIREAVEKAGLADIDTSVNADVWNVKLFRWLDQPEKSAVYRANVEQLAPVIISVLPLAYRDRVVKHDNFALRIAKSVKEDAEAIQAVVLKAPKQERWKEISESIVAKYMLDGPDSVAPIMAMVTTMLSGAL</sequence>
<evidence type="ECO:0000313" key="1">
    <source>
        <dbReference type="EMBL" id="QDK20873.1"/>
    </source>
</evidence>